<dbReference type="AlphaFoldDB" id="A0A2V3VA79"/>
<comment type="caution">
    <text evidence="1">The sequence shown here is derived from an EMBL/GenBank/DDBJ whole genome shotgun (WGS) entry which is preliminary data.</text>
</comment>
<proteinExistence type="predicted"/>
<name>A0A2V3VA79_9SPHN</name>
<dbReference type="Proteomes" id="UP000248014">
    <property type="component" value="Unassembled WGS sequence"/>
</dbReference>
<sequence>MATRNISAMQGAGGRLKWIVLALAVILVAVLAWLWPSLRAYSQTGAAYSARVVCSCRYIGGRELGDCEKDLEPGMEVVSLSEAAEERRIDATVPLMASESAEFREGWGCVLMTPKEREAAR</sequence>
<accession>A0A2V3VA79</accession>
<reference evidence="1 2" key="1">
    <citation type="submission" date="2018-05" db="EMBL/GenBank/DDBJ databases">
        <title>Genomic Encyclopedia of Type Strains, Phase IV (KMG-IV): sequencing the most valuable type-strain genomes for metagenomic binning, comparative biology and taxonomic classification.</title>
        <authorList>
            <person name="Goeker M."/>
        </authorList>
    </citation>
    <scope>NUCLEOTIDE SEQUENCE [LARGE SCALE GENOMIC DNA]</scope>
    <source>
        <strain evidence="1 2">DSM 3183</strain>
    </source>
</reference>
<keyword evidence="2" id="KW-1185">Reference proteome</keyword>
<gene>
    <name evidence="1" type="ORF">C7451_102239</name>
</gene>
<organism evidence="1 2">
    <name type="scientific">Blastomonas natatoria</name>
    <dbReference type="NCBI Taxonomy" id="34015"/>
    <lineage>
        <taxon>Bacteria</taxon>
        <taxon>Pseudomonadati</taxon>
        <taxon>Pseudomonadota</taxon>
        <taxon>Alphaproteobacteria</taxon>
        <taxon>Sphingomonadales</taxon>
        <taxon>Sphingomonadaceae</taxon>
        <taxon>Blastomonas</taxon>
    </lineage>
</organism>
<dbReference type="RefSeq" id="WP_244181557.1">
    <property type="nucleotide sequence ID" value="NZ_QJJM01000002.1"/>
</dbReference>
<protein>
    <submittedName>
        <fullName evidence="1">Uncharacterized protein</fullName>
    </submittedName>
</protein>
<evidence type="ECO:0000313" key="2">
    <source>
        <dbReference type="Proteomes" id="UP000248014"/>
    </source>
</evidence>
<evidence type="ECO:0000313" key="1">
    <source>
        <dbReference type="EMBL" id="PXW78567.1"/>
    </source>
</evidence>
<dbReference type="EMBL" id="QJJM01000002">
    <property type="protein sequence ID" value="PXW78567.1"/>
    <property type="molecule type" value="Genomic_DNA"/>
</dbReference>